<dbReference type="RefSeq" id="WP_111198263.1">
    <property type="nucleotide sequence ID" value="NZ_QKVK01000004.1"/>
</dbReference>
<comment type="function">
    <text evidence="9">Converts cobyric acid to cobinamide by the addition of aminopropanol on the F carboxylic group.</text>
</comment>
<keyword evidence="5 9" id="KW-0169">Cobalamin biosynthesis</keyword>
<dbReference type="Pfam" id="PF03186">
    <property type="entry name" value="CobD_Cbib"/>
    <property type="match status" value="1"/>
</dbReference>
<proteinExistence type="inferred from homology"/>
<keyword evidence="6 9" id="KW-0812">Transmembrane</keyword>
<evidence type="ECO:0000256" key="6">
    <source>
        <dbReference type="ARBA" id="ARBA00022692"/>
    </source>
</evidence>
<dbReference type="PANTHER" id="PTHR34308:SF1">
    <property type="entry name" value="COBALAMIN BIOSYNTHESIS PROTEIN CBIB"/>
    <property type="match status" value="1"/>
</dbReference>
<keyword evidence="11" id="KW-1185">Reference proteome</keyword>
<sequence length="322" mass="35475">MDWPVLVFGRAAWALLIERFAGYPQPVFDRISHPVVWIGKLIDWLDKQLNVKGVSPQEGRLRGAVAVLILLAAAFIPSYYVARFLTHWPLGWLAEALLATTLIAQKSLKDHVLAVYDGLGRSLAEGRQKVSLIVGRDPTQLDEAGVSKAALESLAENTSDGIVAPVLWYALLGLPGIVMYKAINTADSMIGHKSEKYQWFGWAAARLDDLVNLPASRLTGYLFAAAEPARFRQIVEVMQRDAPKHGSPNAGWPEAAMAAALGVRFGGPRSYDGEMVDLPYMGEGRDDITRDDIKRGLRVLSRAMWMLFLMLLFVAFCVVAVV</sequence>
<feature type="transmembrane region" description="Helical" evidence="9">
    <location>
        <begin position="303"/>
        <end position="321"/>
    </location>
</feature>
<gene>
    <name evidence="9 10" type="primary">cobD</name>
    <name evidence="10" type="ORF">DK847_09975</name>
</gene>
<dbReference type="InterPro" id="IPR004485">
    <property type="entry name" value="Cobalamin_biosynth_CobD/CbiB"/>
</dbReference>
<dbReference type="GO" id="GO:0015420">
    <property type="term" value="F:ABC-type vitamin B12 transporter activity"/>
    <property type="evidence" value="ECO:0007669"/>
    <property type="project" value="UniProtKB-UniRule"/>
</dbReference>
<keyword evidence="7 9" id="KW-1133">Transmembrane helix</keyword>
<feature type="transmembrane region" description="Helical" evidence="9">
    <location>
        <begin position="61"/>
        <end position="82"/>
    </location>
</feature>
<comment type="caution">
    <text evidence="9">Lacks conserved residue(s) required for the propagation of feature annotation.</text>
</comment>
<evidence type="ECO:0000256" key="8">
    <source>
        <dbReference type="ARBA" id="ARBA00023136"/>
    </source>
</evidence>
<evidence type="ECO:0000256" key="1">
    <source>
        <dbReference type="ARBA" id="ARBA00004651"/>
    </source>
</evidence>
<evidence type="ECO:0000256" key="3">
    <source>
        <dbReference type="ARBA" id="ARBA00006263"/>
    </source>
</evidence>
<evidence type="ECO:0000256" key="2">
    <source>
        <dbReference type="ARBA" id="ARBA00004953"/>
    </source>
</evidence>
<evidence type="ECO:0000256" key="9">
    <source>
        <dbReference type="HAMAP-Rule" id="MF_00024"/>
    </source>
</evidence>
<dbReference type="NCBIfam" id="TIGR00380">
    <property type="entry name" value="cobal_cbiB"/>
    <property type="match status" value="1"/>
</dbReference>
<name>A0A2W2AN36_9HYPH</name>
<dbReference type="HAMAP" id="MF_00024">
    <property type="entry name" value="CobD_CbiB"/>
    <property type="match status" value="1"/>
</dbReference>
<evidence type="ECO:0000313" key="10">
    <source>
        <dbReference type="EMBL" id="PZF76791.1"/>
    </source>
</evidence>
<dbReference type="PANTHER" id="PTHR34308">
    <property type="entry name" value="COBALAMIN BIOSYNTHESIS PROTEIN CBIB"/>
    <property type="match status" value="1"/>
</dbReference>
<protein>
    <recommendedName>
        <fullName evidence="9">Cobalamin biosynthesis protein CobD</fullName>
    </recommendedName>
</protein>
<dbReference type="GO" id="GO:0009236">
    <property type="term" value="P:cobalamin biosynthetic process"/>
    <property type="evidence" value="ECO:0007669"/>
    <property type="project" value="UniProtKB-UniRule"/>
</dbReference>
<comment type="pathway">
    <text evidence="2 9">Cofactor biosynthesis; adenosylcobalamin biosynthesis.</text>
</comment>
<keyword evidence="8 9" id="KW-0472">Membrane</keyword>
<evidence type="ECO:0000313" key="11">
    <source>
        <dbReference type="Proteomes" id="UP000248795"/>
    </source>
</evidence>
<dbReference type="AlphaFoldDB" id="A0A2W2AN36"/>
<reference evidence="11" key="1">
    <citation type="submission" date="2018-06" db="EMBL/GenBank/DDBJ databases">
        <title>Aestuariibacter litoralis strain KCTC 52945T.</title>
        <authorList>
            <person name="Li X."/>
            <person name="Salam N."/>
            <person name="Li J.-L."/>
            <person name="Chen Y.-M."/>
            <person name="Yang Z.-W."/>
            <person name="Zhang L.-Y."/>
            <person name="Han M.-X."/>
            <person name="Xiao M."/>
            <person name="Li W.-J."/>
        </authorList>
    </citation>
    <scope>NUCLEOTIDE SEQUENCE [LARGE SCALE GENOMIC DNA]</scope>
    <source>
        <strain evidence="11">KCTC 52945</strain>
    </source>
</reference>
<evidence type="ECO:0000256" key="7">
    <source>
        <dbReference type="ARBA" id="ARBA00022989"/>
    </source>
</evidence>
<keyword evidence="4 9" id="KW-1003">Cell membrane</keyword>
<dbReference type="GO" id="GO:0005886">
    <property type="term" value="C:plasma membrane"/>
    <property type="evidence" value="ECO:0007669"/>
    <property type="project" value="UniProtKB-SubCell"/>
</dbReference>
<comment type="caution">
    <text evidence="10">The sequence shown here is derived from an EMBL/GenBank/DDBJ whole genome shotgun (WGS) entry which is preliminary data.</text>
</comment>
<dbReference type="UniPathway" id="UPA00148"/>
<comment type="subcellular location">
    <subcellularLocation>
        <location evidence="1 9">Cell membrane</location>
        <topology evidence="1 9">Multi-pass membrane protein</topology>
    </subcellularLocation>
</comment>
<evidence type="ECO:0000256" key="5">
    <source>
        <dbReference type="ARBA" id="ARBA00022573"/>
    </source>
</evidence>
<dbReference type="EMBL" id="QKVK01000004">
    <property type="protein sequence ID" value="PZF76791.1"/>
    <property type="molecule type" value="Genomic_DNA"/>
</dbReference>
<organism evidence="10 11">
    <name type="scientific">Aestuariivirga litoralis</name>
    <dbReference type="NCBI Taxonomy" id="2650924"/>
    <lineage>
        <taxon>Bacteria</taxon>
        <taxon>Pseudomonadati</taxon>
        <taxon>Pseudomonadota</taxon>
        <taxon>Alphaproteobacteria</taxon>
        <taxon>Hyphomicrobiales</taxon>
        <taxon>Aestuariivirgaceae</taxon>
        <taxon>Aestuariivirga</taxon>
    </lineage>
</organism>
<accession>A0A2W2AN36</accession>
<dbReference type="GO" id="GO:0048472">
    <property type="term" value="F:threonine-phosphate decarboxylase activity"/>
    <property type="evidence" value="ECO:0007669"/>
    <property type="project" value="InterPro"/>
</dbReference>
<comment type="similarity">
    <text evidence="3 9">Belongs to the CobD/CbiB family.</text>
</comment>
<dbReference type="Proteomes" id="UP000248795">
    <property type="component" value="Unassembled WGS sequence"/>
</dbReference>
<feature type="transmembrane region" description="Helical" evidence="9">
    <location>
        <begin position="162"/>
        <end position="183"/>
    </location>
</feature>
<evidence type="ECO:0000256" key="4">
    <source>
        <dbReference type="ARBA" id="ARBA00022475"/>
    </source>
</evidence>